<evidence type="ECO:0000313" key="1">
    <source>
        <dbReference type="EMBL" id="DAD68425.1"/>
    </source>
</evidence>
<sequence length="73" mass="8441">MEKLRLPKKIIKNEKDYGVPIRIRSSTHSLLDIVSNETGWSKVDVITKMVEFAFDNIEWISAEEYNKNNGGNE</sequence>
<accession>A0A8S5LEY4</accession>
<proteinExistence type="predicted"/>
<dbReference type="EMBL" id="BK014701">
    <property type="protein sequence ID" value="DAD68425.1"/>
    <property type="molecule type" value="Genomic_DNA"/>
</dbReference>
<organism evidence="1">
    <name type="scientific">Siphoviridae sp. ctTic26</name>
    <dbReference type="NCBI Taxonomy" id="2823583"/>
    <lineage>
        <taxon>Viruses</taxon>
        <taxon>Duplodnaviria</taxon>
        <taxon>Heunggongvirae</taxon>
        <taxon>Uroviricota</taxon>
        <taxon>Caudoviricetes</taxon>
    </lineage>
</organism>
<reference evidence="1" key="1">
    <citation type="journal article" date="2021" name="Proc. Natl. Acad. Sci. U.S.A.">
        <title>A Catalog of Tens of Thousands of Viruses from Human Metagenomes Reveals Hidden Associations with Chronic Diseases.</title>
        <authorList>
            <person name="Tisza M.J."/>
            <person name="Buck C.B."/>
        </authorList>
    </citation>
    <scope>NUCLEOTIDE SEQUENCE</scope>
    <source>
        <strain evidence="1">CtTic26</strain>
    </source>
</reference>
<protein>
    <submittedName>
        <fullName evidence="1">4-hydroxy-3-methylbut-2-en-1-yl diphosphate synthase</fullName>
    </submittedName>
</protein>
<name>A0A8S5LEY4_9CAUD</name>